<feature type="compositionally biased region" description="Polar residues" evidence="1">
    <location>
        <begin position="374"/>
        <end position="383"/>
    </location>
</feature>
<feature type="compositionally biased region" description="Polar residues" evidence="1">
    <location>
        <begin position="530"/>
        <end position="539"/>
    </location>
</feature>
<feature type="region of interest" description="Disordered" evidence="1">
    <location>
        <begin position="205"/>
        <end position="251"/>
    </location>
</feature>
<dbReference type="HOGENOM" id="CLU_026520_0_0_1"/>
<name>A0A0C3PQK9_PISTI</name>
<dbReference type="InParanoid" id="A0A0C3PQK9"/>
<organism evidence="2 3">
    <name type="scientific">Pisolithus tinctorius Marx 270</name>
    <dbReference type="NCBI Taxonomy" id="870435"/>
    <lineage>
        <taxon>Eukaryota</taxon>
        <taxon>Fungi</taxon>
        <taxon>Dikarya</taxon>
        <taxon>Basidiomycota</taxon>
        <taxon>Agaricomycotina</taxon>
        <taxon>Agaricomycetes</taxon>
        <taxon>Agaricomycetidae</taxon>
        <taxon>Boletales</taxon>
        <taxon>Sclerodermatineae</taxon>
        <taxon>Pisolithaceae</taxon>
        <taxon>Pisolithus</taxon>
    </lineage>
</organism>
<proteinExistence type="predicted"/>
<feature type="region of interest" description="Disordered" evidence="1">
    <location>
        <begin position="395"/>
        <end position="458"/>
    </location>
</feature>
<feature type="region of interest" description="Disordered" evidence="1">
    <location>
        <begin position="530"/>
        <end position="616"/>
    </location>
</feature>
<dbReference type="EMBL" id="KN831951">
    <property type="protein sequence ID" value="KIO10819.1"/>
    <property type="molecule type" value="Genomic_DNA"/>
</dbReference>
<feature type="compositionally biased region" description="Polar residues" evidence="1">
    <location>
        <begin position="428"/>
        <end position="450"/>
    </location>
</feature>
<protein>
    <submittedName>
        <fullName evidence="2">Uncharacterized protein</fullName>
    </submittedName>
</protein>
<dbReference type="Proteomes" id="UP000054217">
    <property type="component" value="Unassembled WGS sequence"/>
</dbReference>
<evidence type="ECO:0000256" key="1">
    <source>
        <dbReference type="SAM" id="MobiDB-lite"/>
    </source>
</evidence>
<evidence type="ECO:0000313" key="2">
    <source>
        <dbReference type="EMBL" id="KIO10819.1"/>
    </source>
</evidence>
<dbReference type="AlphaFoldDB" id="A0A0C3PQK9"/>
<feature type="compositionally biased region" description="Low complexity" evidence="1">
    <location>
        <begin position="574"/>
        <end position="583"/>
    </location>
</feature>
<keyword evidence="3" id="KW-1185">Reference proteome</keyword>
<sequence>MGIFKKFFSIGSKKSKRRSAAKAVTQPPVPSPIQKNLTVSQEDEAEAAVSRLLRSSSARIAAESEVDFAPLPPLPHPINTVVPPLAVSSATVSTVSQRSTYSVTVHGRVVHSRTEFPNAYPPMDKIVTPKRSLTDSARRRAKSVPITPRDHNRLLTLRQDPSVASLLNHYDDKGCLDSGIFSSTTPSPLMEGRVQRRRTGSTLRQLLGHPSSPELRDSSTDGDISWADKFLGETDGDSSAPSSGPATPADTRFTDAHLVQADHSIAISTGCDSATYHRTFSSLEVELSISMEQTHEQVPDHTMTPQKASEIFSFLTERKKALELPPLPRLPQIKATPDVSPESPQLDTHHTRMPRYNSTRIPRSISPPAHRRSSTISSPIKMNHSLSIAVASQLRDDAHETTKPPPRIATHSTGRSTRGPRGPRTPSKLPSRSVNRVASTGTNGVQVETSTNDEHTGTRAALGEKSNISAMYPSPACTPAAKSHIPKLRTSSGSTVGSVESKETAATKVVPDPSYKTVFELVQFAAKATVGQSAATGTPGSDKENGLSRLPQPVTPVRPFGFRPPYLVEPPSPASSSELSPVAKQMMENLRQKRMQARQKDRQAGRLGSSHSRIRY</sequence>
<evidence type="ECO:0000313" key="3">
    <source>
        <dbReference type="Proteomes" id="UP000054217"/>
    </source>
</evidence>
<dbReference type="OrthoDB" id="3168838at2759"/>
<feature type="region of interest" description="Disordered" evidence="1">
    <location>
        <begin position="329"/>
        <end position="383"/>
    </location>
</feature>
<accession>A0A0C3PQK9</accession>
<reference evidence="3" key="2">
    <citation type="submission" date="2015-01" db="EMBL/GenBank/DDBJ databases">
        <title>Evolutionary Origins and Diversification of the Mycorrhizal Mutualists.</title>
        <authorList>
            <consortium name="DOE Joint Genome Institute"/>
            <consortium name="Mycorrhizal Genomics Consortium"/>
            <person name="Kohler A."/>
            <person name="Kuo A."/>
            <person name="Nagy L.G."/>
            <person name="Floudas D."/>
            <person name="Copeland A."/>
            <person name="Barry K.W."/>
            <person name="Cichocki N."/>
            <person name="Veneault-Fourrey C."/>
            <person name="LaButti K."/>
            <person name="Lindquist E.A."/>
            <person name="Lipzen A."/>
            <person name="Lundell T."/>
            <person name="Morin E."/>
            <person name="Murat C."/>
            <person name="Riley R."/>
            <person name="Ohm R."/>
            <person name="Sun H."/>
            <person name="Tunlid A."/>
            <person name="Henrissat B."/>
            <person name="Grigoriev I.V."/>
            <person name="Hibbett D.S."/>
            <person name="Martin F."/>
        </authorList>
    </citation>
    <scope>NUCLEOTIDE SEQUENCE [LARGE SCALE GENOMIC DNA]</scope>
    <source>
        <strain evidence="3">Marx 270</strain>
    </source>
</reference>
<feature type="compositionally biased region" description="Low complexity" evidence="1">
    <location>
        <begin position="412"/>
        <end position="427"/>
    </location>
</feature>
<feature type="compositionally biased region" description="Low complexity" evidence="1">
    <location>
        <begin position="237"/>
        <end position="251"/>
    </location>
</feature>
<reference evidence="2 3" key="1">
    <citation type="submission" date="2014-04" db="EMBL/GenBank/DDBJ databases">
        <authorList>
            <consortium name="DOE Joint Genome Institute"/>
            <person name="Kuo A."/>
            <person name="Kohler A."/>
            <person name="Costa M.D."/>
            <person name="Nagy L.G."/>
            <person name="Floudas D."/>
            <person name="Copeland A."/>
            <person name="Barry K.W."/>
            <person name="Cichocki N."/>
            <person name="Veneault-Fourrey C."/>
            <person name="LaButti K."/>
            <person name="Lindquist E.A."/>
            <person name="Lipzen A."/>
            <person name="Lundell T."/>
            <person name="Morin E."/>
            <person name="Murat C."/>
            <person name="Sun H."/>
            <person name="Tunlid A."/>
            <person name="Henrissat B."/>
            <person name="Grigoriev I.V."/>
            <person name="Hibbett D.S."/>
            <person name="Martin F."/>
            <person name="Nordberg H.P."/>
            <person name="Cantor M.N."/>
            <person name="Hua S.X."/>
        </authorList>
    </citation>
    <scope>NUCLEOTIDE SEQUENCE [LARGE SCALE GENOMIC DNA]</scope>
    <source>
        <strain evidence="2 3">Marx 270</strain>
    </source>
</reference>
<dbReference type="STRING" id="870435.A0A0C3PQK9"/>
<gene>
    <name evidence="2" type="ORF">M404DRAFT_13557</name>
</gene>